<keyword evidence="1" id="KW-0560">Oxidoreductase</keyword>
<evidence type="ECO:0000256" key="1">
    <source>
        <dbReference type="ARBA" id="ARBA00023002"/>
    </source>
</evidence>
<organism evidence="3">
    <name type="scientific">Microbacterium sp. LWS13-1.2</name>
    <dbReference type="NCBI Taxonomy" id="3135264"/>
    <lineage>
        <taxon>Bacteria</taxon>
        <taxon>Bacillati</taxon>
        <taxon>Actinomycetota</taxon>
        <taxon>Actinomycetes</taxon>
        <taxon>Micrococcales</taxon>
        <taxon>Microbacteriaceae</taxon>
        <taxon>Microbacterium</taxon>
    </lineage>
</organism>
<sequence length="207" mass="20729">MTNVTVIGTGNIGSAVAAVATKGGAHVQLLGRDGEKAASVAAGLGATSGAVGDVLTGDIVVLAVPYDALAELAELYGHQFDGKVVVDVTNPINFATFDELTVPADSSAAGELQKQLPDARVVKAFNTNFAGTIATGQVGDVPTTVLVAGDDDSATQALVDLITAGGVAAAAIGPLKRARELEAFAFLQITLAAQEIVGWGGGFALRK</sequence>
<dbReference type="InterPro" id="IPR028939">
    <property type="entry name" value="P5C_Rdtase_cat_N"/>
</dbReference>
<proteinExistence type="predicted"/>
<dbReference type="InterPro" id="IPR051267">
    <property type="entry name" value="STEAP_metalloreductase"/>
</dbReference>
<dbReference type="PANTHER" id="PTHR14239">
    <property type="entry name" value="DUDULIN-RELATED"/>
    <property type="match status" value="1"/>
</dbReference>
<protein>
    <submittedName>
        <fullName evidence="3">NAD(P)-binding domain-containing protein</fullName>
    </submittedName>
</protein>
<dbReference type="Gene3D" id="3.40.50.720">
    <property type="entry name" value="NAD(P)-binding Rossmann-like Domain"/>
    <property type="match status" value="1"/>
</dbReference>
<evidence type="ECO:0000313" key="3">
    <source>
        <dbReference type="EMBL" id="WZO34254.1"/>
    </source>
</evidence>
<gene>
    <name evidence="3" type="ORF">MRBLWS13_001907</name>
</gene>
<dbReference type="InterPro" id="IPR036291">
    <property type="entry name" value="NAD(P)-bd_dom_sf"/>
</dbReference>
<evidence type="ECO:0000259" key="2">
    <source>
        <dbReference type="Pfam" id="PF03807"/>
    </source>
</evidence>
<dbReference type="Pfam" id="PF03807">
    <property type="entry name" value="F420_oxidored"/>
    <property type="match status" value="1"/>
</dbReference>
<feature type="domain" description="Pyrroline-5-carboxylate reductase catalytic N-terminal" evidence="2">
    <location>
        <begin position="4"/>
        <end position="91"/>
    </location>
</feature>
<dbReference type="PANTHER" id="PTHR14239:SF10">
    <property type="entry name" value="REDUCTASE"/>
    <property type="match status" value="1"/>
</dbReference>
<accession>A0AAU6SBG5</accession>
<dbReference type="AlphaFoldDB" id="A0AAU6SBG5"/>
<dbReference type="GO" id="GO:0016491">
    <property type="term" value="F:oxidoreductase activity"/>
    <property type="evidence" value="ECO:0007669"/>
    <property type="project" value="UniProtKB-KW"/>
</dbReference>
<dbReference type="EMBL" id="CP151632">
    <property type="protein sequence ID" value="WZO34254.1"/>
    <property type="molecule type" value="Genomic_DNA"/>
</dbReference>
<reference evidence="3" key="1">
    <citation type="submission" date="2024-04" db="EMBL/GenBank/DDBJ databases">
        <authorList>
            <person name="Roder T."/>
            <person name="Oberhansli S."/>
            <person name="Kreuzer M."/>
        </authorList>
    </citation>
    <scope>NUCLEOTIDE SEQUENCE</scope>
    <source>
        <strain evidence="3">LWS13-1.2</strain>
    </source>
</reference>
<dbReference type="SUPFAM" id="SSF51735">
    <property type="entry name" value="NAD(P)-binding Rossmann-fold domains"/>
    <property type="match status" value="1"/>
</dbReference>
<name>A0AAU6SBG5_9MICO</name>